<sequence length="267" mass="30706">MLEDIRINVMTKYVQNEDELMTWNCDWSLTAIEMYNEFLKIANVCELNFNGDDGYEVSEANDRHIVNLAAKKCTSTTSAWSNLPGRPRMNRKRDKDEALKRQTEWVAPRRGRKMTCSNCGIPGHNARGCHKGLTWKGNASETGRILEQLRKEKMDMRSNKEKKQAKDRHTILLIDEEDVEDFPLTSPQPTQDCASHEDEDFGLDVEDDIPWKPRDFSELNSRIQQRQKQAQLIGSRRINFLGDDPSVMTRHNNDKNIHSVASAVVTA</sequence>
<evidence type="ECO:0000256" key="1">
    <source>
        <dbReference type="PROSITE-ProRule" id="PRU00047"/>
    </source>
</evidence>
<keyword evidence="1" id="KW-0862">Zinc</keyword>
<evidence type="ECO:0000256" key="2">
    <source>
        <dbReference type="SAM" id="MobiDB-lite"/>
    </source>
</evidence>
<dbReference type="EMBL" id="CP133619">
    <property type="protein sequence ID" value="WMV42346.1"/>
    <property type="molecule type" value="Genomic_DNA"/>
</dbReference>
<feature type="compositionally biased region" description="Basic and acidic residues" evidence="2">
    <location>
        <begin position="93"/>
        <end position="102"/>
    </location>
</feature>
<proteinExistence type="predicted"/>
<dbReference type="Proteomes" id="UP001234989">
    <property type="component" value="Chromosome 8"/>
</dbReference>
<evidence type="ECO:0000259" key="3">
    <source>
        <dbReference type="PROSITE" id="PS50158"/>
    </source>
</evidence>
<protein>
    <recommendedName>
        <fullName evidence="3">CCHC-type domain-containing protein</fullName>
    </recommendedName>
</protein>
<gene>
    <name evidence="4" type="ORF">MTR67_035731</name>
</gene>
<dbReference type="GO" id="GO:0008270">
    <property type="term" value="F:zinc ion binding"/>
    <property type="evidence" value="ECO:0007669"/>
    <property type="project" value="UniProtKB-KW"/>
</dbReference>
<keyword evidence="1" id="KW-0863">Zinc-finger</keyword>
<name>A0AAF0ZK63_SOLVR</name>
<dbReference type="GO" id="GO:0003676">
    <property type="term" value="F:nucleic acid binding"/>
    <property type="evidence" value="ECO:0007669"/>
    <property type="project" value="InterPro"/>
</dbReference>
<evidence type="ECO:0000313" key="5">
    <source>
        <dbReference type="Proteomes" id="UP001234989"/>
    </source>
</evidence>
<feature type="region of interest" description="Disordered" evidence="2">
    <location>
        <begin position="79"/>
        <end position="102"/>
    </location>
</feature>
<organism evidence="4 5">
    <name type="scientific">Solanum verrucosum</name>
    <dbReference type="NCBI Taxonomy" id="315347"/>
    <lineage>
        <taxon>Eukaryota</taxon>
        <taxon>Viridiplantae</taxon>
        <taxon>Streptophyta</taxon>
        <taxon>Embryophyta</taxon>
        <taxon>Tracheophyta</taxon>
        <taxon>Spermatophyta</taxon>
        <taxon>Magnoliopsida</taxon>
        <taxon>eudicotyledons</taxon>
        <taxon>Gunneridae</taxon>
        <taxon>Pentapetalae</taxon>
        <taxon>asterids</taxon>
        <taxon>lamiids</taxon>
        <taxon>Solanales</taxon>
        <taxon>Solanaceae</taxon>
        <taxon>Solanoideae</taxon>
        <taxon>Solaneae</taxon>
        <taxon>Solanum</taxon>
    </lineage>
</organism>
<evidence type="ECO:0000313" key="4">
    <source>
        <dbReference type="EMBL" id="WMV42346.1"/>
    </source>
</evidence>
<dbReference type="InterPro" id="IPR001878">
    <property type="entry name" value="Znf_CCHC"/>
</dbReference>
<feature type="domain" description="CCHC-type" evidence="3">
    <location>
        <begin position="116"/>
        <end position="129"/>
    </location>
</feature>
<dbReference type="PROSITE" id="PS50158">
    <property type="entry name" value="ZF_CCHC"/>
    <property type="match status" value="1"/>
</dbReference>
<accession>A0AAF0ZK63</accession>
<keyword evidence="1" id="KW-0479">Metal-binding</keyword>
<keyword evidence="5" id="KW-1185">Reference proteome</keyword>
<dbReference type="AlphaFoldDB" id="A0AAF0ZK63"/>
<reference evidence="4" key="1">
    <citation type="submission" date="2023-08" db="EMBL/GenBank/DDBJ databases">
        <title>A de novo genome assembly of Solanum verrucosum Schlechtendal, a Mexican diploid species geographically isolated from the other diploid A-genome species in potato relatives.</title>
        <authorList>
            <person name="Hosaka K."/>
        </authorList>
    </citation>
    <scope>NUCLEOTIDE SEQUENCE</scope>
    <source>
        <tissue evidence="4">Young leaves</tissue>
    </source>
</reference>